<feature type="domain" description="GtrA/DPMS transmembrane" evidence="6">
    <location>
        <begin position="5"/>
        <end position="127"/>
    </location>
</feature>
<keyword evidence="2 5" id="KW-0812">Transmembrane</keyword>
<evidence type="ECO:0000259" key="6">
    <source>
        <dbReference type="Pfam" id="PF04138"/>
    </source>
</evidence>
<feature type="transmembrane region" description="Helical" evidence="5">
    <location>
        <begin position="34"/>
        <end position="52"/>
    </location>
</feature>
<dbReference type="Pfam" id="PF04138">
    <property type="entry name" value="GtrA_DPMS_TM"/>
    <property type="match status" value="1"/>
</dbReference>
<dbReference type="GO" id="GO:0000271">
    <property type="term" value="P:polysaccharide biosynthetic process"/>
    <property type="evidence" value="ECO:0007669"/>
    <property type="project" value="InterPro"/>
</dbReference>
<protein>
    <recommendedName>
        <fullName evidence="6">GtrA/DPMS transmembrane domain-containing protein</fullName>
    </recommendedName>
</protein>
<evidence type="ECO:0000256" key="1">
    <source>
        <dbReference type="ARBA" id="ARBA00004141"/>
    </source>
</evidence>
<proteinExistence type="predicted"/>
<dbReference type="NCBIfam" id="NF037976">
    <property type="entry name" value="gtrA_1"/>
    <property type="match status" value="1"/>
</dbReference>
<feature type="transmembrane region" description="Helical" evidence="5">
    <location>
        <begin position="72"/>
        <end position="96"/>
    </location>
</feature>
<evidence type="ECO:0000256" key="4">
    <source>
        <dbReference type="ARBA" id="ARBA00023136"/>
    </source>
</evidence>
<dbReference type="InterPro" id="IPR007267">
    <property type="entry name" value="GtrA_DPMS_TM"/>
</dbReference>
<comment type="subcellular location">
    <subcellularLocation>
        <location evidence="1">Membrane</location>
        <topology evidence="1">Multi-pass membrane protein</topology>
    </subcellularLocation>
</comment>
<feature type="transmembrane region" description="Helical" evidence="5">
    <location>
        <begin position="102"/>
        <end position="121"/>
    </location>
</feature>
<dbReference type="RefSeq" id="WP_025345624.1">
    <property type="nucleotide sequence ID" value="NZ_CP007201.1"/>
</dbReference>
<keyword evidence="3 5" id="KW-1133">Transmembrane helix</keyword>
<evidence type="ECO:0000313" key="7">
    <source>
        <dbReference type="EMBL" id="AHJ13783.1"/>
    </source>
</evidence>
<reference evidence="7 8" key="1">
    <citation type="journal article" date="2014" name="Environ. Microbiol.">
        <title>Insights into organohalide respiration and the versatile catabolism of Sulfurospirillum multivorans gained from comparative genomics and physiological studies.</title>
        <authorList>
            <person name="Goris T."/>
            <person name="Schubert T."/>
            <person name="Gadkari J."/>
            <person name="Wubet T."/>
            <person name="Tarkka M."/>
            <person name="Buscot F."/>
            <person name="Adrian L."/>
            <person name="Diekert G."/>
        </authorList>
    </citation>
    <scope>NUCLEOTIDE SEQUENCE [LARGE SCALE GENOMIC DNA]</scope>
    <source>
        <strain evidence="8">DM 12446 / JCM 15788 / NBRC 109480</strain>
    </source>
</reference>
<organism evidence="7 8">
    <name type="scientific">Sulfurospirillum multivorans (strain DM 12446 / JCM 15788 / NBRC 109480)</name>
    <dbReference type="NCBI Taxonomy" id="1150621"/>
    <lineage>
        <taxon>Bacteria</taxon>
        <taxon>Pseudomonadati</taxon>
        <taxon>Campylobacterota</taxon>
        <taxon>Epsilonproteobacteria</taxon>
        <taxon>Campylobacterales</taxon>
        <taxon>Sulfurospirillaceae</taxon>
        <taxon>Sulfurospirillum</taxon>
    </lineage>
</organism>
<name>A0AA86AQG3_SULMK</name>
<dbReference type="AlphaFoldDB" id="A0AA86AQG3"/>
<evidence type="ECO:0000313" key="8">
    <source>
        <dbReference type="Proteomes" id="UP000019322"/>
    </source>
</evidence>
<evidence type="ECO:0000256" key="2">
    <source>
        <dbReference type="ARBA" id="ARBA00022692"/>
    </source>
</evidence>
<keyword evidence="4 5" id="KW-0472">Membrane</keyword>
<evidence type="ECO:0000256" key="3">
    <source>
        <dbReference type="ARBA" id="ARBA00022989"/>
    </source>
</evidence>
<accession>A0AA86AQG3</accession>
<dbReference type="GO" id="GO:0016020">
    <property type="term" value="C:membrane"/>
    <property type="evidence" value="ECO:0007669"/>
    <property type="project" value="UniProtKB-SubCell"/>
</dbReference>
<sequence>MIASKYIIFAIFSTIINLFFQYISFAIYSGFLSLYIAMFLGTFAGLLSKYILDKRYIFYHKPKNKKDDGKKFVLYSLMGVCTTFIFWGFEMGFYIVFKYENAKYFGAVLGLSIGYMIKYFLDKKFVFKD</sequence>
<dbReference type="EMBL" id="CP007201">
    <property type="protein sequence ID" value="AHJ13783.1"/>
    <property type="molecule type" value="Genomic_DNA"/>
</dbReference>
<dbReference type="Proteomes" id="UP000019322">
    <property type="component" value="Chromosome"/>
</dbReference>
<feature type="transmembrane region" description="Helical" evidence="5">
    <location>
        <begin position="7"/>
        <end position="28"/>
    </location>
</feature>
<gene>
    <name evidence="7" type="ORF">SMUL_2539</name>
</gene>
<dbReference type="KEGG" id="smul:SMUL_2539"/>
<evidence type="ECO:0000256" key="5">
    <source>
        <dbReference type="SAM" id="Phobius"/>
    </source>
</evidence>